<dbReference type="HOGENOM" id="CLU_3143766_0_0_1"/>
<gene>
    <name evidence="1" type="ORF">GLOINDRAFT_5920</name>
</gene>
<dbReference type="AlphaFoldDB" id="U9T4J8"/>
<organism evidence="1">
    <name type="scientific">Rhizophagus irregularis (strain DAOM 181602 / DAOM 197198 / MUCL 43194)</name>
    <name type="common">Arbuscular mycorrhizal fungus</name>
    <name type="synonym">Glomus intraradices</name>
    <dbReference type="NCBI Taxonomy" id="747089"/>
    <lineage>
        <taxon>Eukaryota</taxon>
        <taxon>Fungi</taxon>
        <taxon>Fungi incertae sedis</taxon>
        <taxon>Mucoromycota</taxon>
        <taxon>Glomeromycotina</taxon>
        <taxon>Glomeromycetes</taxon>
        <taxon>Glomerales</taxon>
        <taxon>Glomeraceae</taxon>
        <taxon>Rhizophagus</taxon>
    </lineage>
</organism>
<accession>U9T4J8</accession>
<name>U9T4J8_RHIID</name>
<reference evidence="1" key="1">
    <citation type="submission" date="2013-07" db="EMBL/GenBank/DDBJ databases">
        <title>The genome of an arbuscular mycorrhizal fungus provides insights into the evolution of the oldest plant symbiosis.</title>
        <authorList>
            <consortium name="DOE Joint Genome Institute"/>
            <person name="Tisserant E."/>
            <person name="Malbreil M."/>
            <person name="Kuo A."/>
            <person name="Kohler A."/>
            <person name="Symeonidi A."/>
            <person name="Balestrini R."/>
            <person name="Charron P."/>
            <person name="Duensing N."/>
            <person name="Frei-dit-Frey N."/>
            <person name="Gianinazzi-Pearson V."/>
            <person name="Gilbert B."/>
            <person name="Handa Y."/>
            <person name="Hijri M."/>
            <person name="Kaul R."/>
            <person name="Kawaguchi M."/>
            <person name="Krajinski F."/>
            <person name="Lammers P."/>
            <person name="Lapierre D."/>
            <person name="Masclaux F.G."/>
            <person name="Murat C."/>
            <person name="Morin E."/>
            <person name="Ndikumana S."/>
            <person name="Pagni M."/>
            <person name="Petitpierre D."/>
            <person name="Requena N."/>
            <person name="Rosikiewicz P."/>
            <person name="Riley R."/>
            <person name="Saito K."/>
            <person name="San Clemente H."/>
            <person name="Shapiro H."/>
            <person name="van Tuinen D."/>
            <person name="Becard G."/>
            <person name="Bonfante P."/>
            <person name="Paszkowski U."/>
            <person name="Shachar-Hill Y."/>
            <person name="Young J.P."/>
            <person name="Sanders I.R."/>
            <person name="Henrissat B."/>
            <person name="Rensing S.A."/>
            <person name="Grigoriev I.V."/>
            <person name="Corradi N."/>
            <person name="Roux C."/>
            <person name="Martin F."/>
        </authorList>
    </citation>
    <scope>NUCLEOTIDE SEQUENCE</scope>
    <source>
        <strain evidence="1">DAOM 197198</strain>
    </source>
</reference>
<dbReference type="EMBL" id="KI295269">
    <property type="protein sequence ID" value="ESA03045.1"/>
    <property type="molecule type" value="Genomic_DNA"/>
</dbReference>
<evidence type="ECO:0000313" key="1">
    <source>
        <dbReference type="EMBL" id="ESA03045.1"/>
    </source>
</evidence>
<protein>
    <submittedName>
        <fullName evidence="1">Uncharacterized protein</fullName>
    </submittedName>
</protein>
<proteinExistence type="predicted"/>
<sequence>MAMKFQVGNWLAFGRFEATEEGMRFKSELVTIHMMHCILGFQNQYYAVP</sequence>